<protein>
    <submittedName>
        <fullName evidence="11">Transposase</fullName>
    </submittedName>
</protein>
<reference evidence="11" key="1">
    <citation type="journal article" date="2005" name="Genetics">
        <title>An active transposable element, Herves, from the African malaria mosquito Anopheles gambiae.</title>
        <authorList>
            <person name="Arensburger P."/>
            <person name="Kim Y.J."/>
            <person name="Orsetti J."/>
            <person name="Aluvihare C."/>
            <person name="O'Brochta D.A."/>
            <person name="Atkinson P.W."/>
        </authorList>
    </citation>
    <scope>NUCLEOTIDE SEQUENCE</scope>
    <source>
        <strain evidence="11">PEST</strain>
    </source>
</reference>
<keyword evidence="4" id="KW-0862">Zinc</keyword>
<evidence type="ECO:0000256" key="4">
    <source>
        <dbReference type="ARBA" id="ARBA00022833"/>
    </source>
</evidence>
<accession>Q5QIT5</accession>
<comment type="subcellular location">
    <subcellularLocation>
        <location evidence="1">Nucleus</location>
    </subcellularLocation>
</comment>
<dbReference type="PROSITE" id="PS50808">
    <property type="entry name" value="ZF_BED"/>
    <property type="match status" value="1"/>
</dbReference>
<evidence type="ECO:0000256" key="5">
    <source>
        <dbReference type="ARBA" id="ARBA00023015"/>
    </source>
</evidence>
<dbReference type="GO" id="GO:0009791">
    <property type="term" value="P:post-embryonic development"/>
    <property type="evidence" value="ECO:0007669"/>
    <property type="project" value="UniProtKB-ARBA"/>
</dbReference>
<dbReference type="SUPFAM" id="SSF53098">
    <property type="entry name" value="Ribonuclease H-like"/>
    <property type="match status" value="1"/>
</dbReference>
<name>Q5QIT5_ANOGA</name>
<evidence type="ECO:0000259" key="10">
    <source>
        <dbReference type="PROSITE" id="PS50808"/>
    </source>
</evidence>
<keyword evidence="6" id="KW-0238">DNA-binding</keyword>
<dbReference type="GO" id="GO:0003677">
    <property type="term" value="F:DNA binding"/>
    <property type="evidence" value="ECO:0007669"/>
    <property type="project" value="UniProtKB-KW"/>
</dbReference>
<dbReference type="InterPro" id="IPR052035">
    <property type="entry name" value="ZnF_BED_domain_contain"/>
</dbReference>
<proteinExistence type="predicted"/>
<evidence type="ECO:0000256" key="2">
    <source>
        <dbReference type="ARBA" id="ARBA00022723"/>
    </source>
</evidence>
<feature type="domain" description="BED-type" evidence="10">
    <location>
        <begin position="7"/>
        <end position="57"/>
    </location>
</feature>
<dbReference type="GO" id="GO:0005634">
    <property type="term" value="C:nucleus"/>
    <property type="evidence" value="ECO:0007669"/>
    <property type="project" value="UniProtKB-SubCell"/>
</dbReference>
<organism evidence="11">
    <name type="scientific">Anopheles gambiae</name>
    <name type="common">African malaria mosquito</name>
    <dbReference type="NCBI Taxonomy" id="7165"/>
    <lineage>
        <taxon>Eukaryota</taxon>
        <taxon>Metazoa</taxon>
        <taxon>Ecdysozoa</taxon>
        <taxon>Arthropoda</taxon>
        <taxon>Hexapoda</taxon>
        <taxon>Insecta</taxon>
        <taxon>Pterygota</taxon>
        <taxon>Neoptera</taxon>
        <taxon>Endopterygota</taxon>
        <taxon>Diptera</taxon>
        <taxon>Nematocera</taxon>
        <taxon>Culicoidea</taxon>
        <taxon>Culicidae</taxon>
        <taxon>Anophelinae</taxon>
        <taxon>Anopheles</taxon>
    </lineage>
</organism>
<dbReference type="EMBL" id="AY462096">
    <property type="protein sequence ID" value="AAS21248.1"/>
    <property type="molecule type" value="Genomic_DNA"/>
</dbReference>
<evidence type="ECO:0000256" key="9">
    <source>
        <dbReference type="PROSITE-ProRule" id="PRU00027"/>
    </source>
</evidence>
<dbReference type="SUPFAM" id="SSF140996">
    <property type="entry name" value="Hermes dimerisation domain"/>
    <property type="match status" value="1"/>
</dbReference>
<dbReference type="SMART" id="SM00614">
    <property type="entry name" value="ZnF_BED"/>
    <property type="match status" value="1"/>
</dbReference>
<dbReference type="PANTHER" id="PTHR46481:SF10">
    <property type="entry name" value="ZINC FINGER BED DOMAIN-CONTAINING PROTEIN 39"/>
    <property type="match status" value="1"/>
</dbReference>
<dbReference type="InterPro" id="IPR008906">
    <property type="entry name" value="HATC_C_dom"/>
</dbReference>
<dbReference type="Pfam" id="PF02892">
    <property type="entry name" value="zf-BED"/>
    <property type="match status" value="1"/>
</dbReference>
<evidence type="ECO:0000256" key="1">
    <source>
        <dbReference type="ARBA" id="ARBA00004123"/>
    </source>
</evidence>
<dbReference type="GO" id="GO:0046983">
    <property type="term" value="F:protein dimerization activity"/>
    <property type="evidence" value="ECO:0007669"/>
    <property type="project" value="InterPro"/>
</dbReference>
<keyword evidence="7" id="KW-0804">Transcription</keyword>
<keyword evidence="2" id="KW-0479">Metal-binding</keyword>
<keyword evidence="8" id="KW-0539">Nucleus</keyword>
<dbReference type="InterPro" id="IPR012337">
    <property type="entry name" value="RNaseH-like_sf"/>
</dbReference>
<dbReference type="AlphaFoldDB" id="Q5QIT5"/>
<evidence type="ECO:0000256" key="7">
    <source>
        <dbReference type="ARBA" id="ARBA00023163"/>
    </source>
</evidence>
<dbReference type="GO" id="GO:0008270">
    <property type="term" value="F:zinc ion binding"/>
    <property type="evidence" value="ECO:0007669"/>
    <property type="project" value="UniProtKB-KW"/>
</dbReference>
<evidence type="ECO:0000313" key="11">
    <source>
        <dbReference type="EMBL" id="AAS21248.1"/>
    </source>
</evidence>
<keyword evidence="5" id="KW-0805">Transcription regulation</keyword>
<dbReference type="PANTHER" id="PTHR46481">
    <property type="entry name" value="ZINC FINGER BED DOMAIN-CONTAINING PROTEIN 4"/>
    <property type="match status" value="1"/>
</dbReference>
<dbReference type="VEuPathDB" id="VectorBase:AGAMI1_012529"/>
<dbReference type="InterPro" id="IPR003656">
    <property type="entry name" value="Znf_BED"/>
</dbReference>
<dbReference type="InterPro" id="IPR036236">
    <property type="entry name" value="Znf_C2H2_sf"/>
</dbReference>
<evidence type="ECO:0000256" key="8">
    <source>
        <dbReference type="ARBA" id="ARBA00023242"/>
    </source>
</evidence>
<sequence length="603" mass="68860">MMAPTNATTSPVWDHFSPVETGAKCLYCLKVFKYTKGTTSNLKRHLNLVHKTVPYLKQKQPIPQTINIDDEAGPSAVNFQPSNQYFNSNMSIQGYLKKPINSETKKVLDRMLLDLICKECLPFNLVESEIFKKFVYTLNPNYIMPTRKSLSNALLPSVYNQEFEKAKEKLSTAKAIAITSDGWTNLNQISFFALTGHYIDENCKLSSILIECSEFENPHSGRNIANWIQGTLNKFDIEDKIVAMVTDNASNMKAASTELNFCHIPCFAHTLNLIVRDAIKKSVLPVVEEVKRVVMLFKKSPKASQMLADTQKKLNLDQLKMIQEVSTRWNSGYDMLNRFYKNKIALLSCADSLKMKISLESHDWEAIEQIVRVLKYFYSATNIVSAQKYITISHVGLLCNVLLTKTSQFRNDEDIAENIQNLVALLIEGLQNKLKIYRSNEQILKSMILDPRIKQLGFQDDVEKFKNICESIISELLPLQKPAVEVEKVVKKVSKDVDMLFGDLLKNKGAQNYKTPRQIAENELHQYLSVENIDLENDPLLWWKEHQVLYPSLYTLAMSTLCIPGTSVPCERLFSKAGQIYSEKRSRLAPKKLQEILFIQQNA</sequence>
<evidence type="ECO:0000256" key="6">
    <source>
        <dbReference type="ARBA" id="ARBA00023125"/>
    </source>
</evidence>
<dbReference type="Pfam" id="PF05699">
    <property type="entry name" value="Dimer_Tnp_hAT"/>
    <property type="match status" value="1"/>
</dbReference>
<dbReference type="VEuPathDB" id="VectorBase:AGAP029351"/>
<dbReference type="SUPFAM" id="SSF57667">
    <property type="entry name" value="beta-beta-alpha zinc fingers"/>
    <property type="match status" value="1"/>
</dbReference>
<keyword evidence="3 9" id="KW-0863">Zinc-finger</keyword>
<evidence type="ECO:0000256" key="3">
    <source>
        <dbReference type="ARBA" id="ARBA00022771"/>
    </source>
</evidence>
<dbReference type="VEuPathDB" id="VectorBase:AGAMI1_011701"/>